<feature type="region of interest" description="Disordered" evidence="1">
    <location>
        <begin position="106"/>
        <end position="140"/>
    </location>
</feature>
<sequence length="140" mass="13714">LALVGTPLVGVPPVARAADCAGVTVVVDFGSLGGGVRTGCAAGDPASGLAALNAAGFGYTSTARQPGFICRINGVPGDDPCVNASPPTAYWGYWHARPGGSWVYSDTSAGSHDPAPGTVEGWAFGSGQQPGIAPPAPPAP</sequence>
<dbReference type="EMBL" id="JBHTLK010000457">
    <property type="protein sequence ID" value="MFD1152636.1"/>
    <property type="molecule type" value="Genomic_DNA"/>
</dbReference>
<name>A0ABW3R6R9_9PSEU</name>
<comment type="caution">
    <text evidence="2">The sequence shown here is derived from an EMBL/GenBank/DDBJ whole genome shotgun (WGS) entry which is preliminary data.</text>
</comment>
<proteinExistence type="predicted"/>
<reference evidence="3" key="1">
    <citation type="journal article" date="2019" name="Int. J. Syst. Evol. Microbiol.">
        <title>The Global Catalogue of Microorganisms (GCM) 10K type strain sequencing project: providing services to taxonomists for standard genome sequencing and annotation.</title>
        <authorList>
            <consortium name="The Broad Institute Genomics Platform"/>
            <consortium name="The Broad Institute Genome Sequencing Center for Infectious Disease"/>
            <person name="Wu L."/>
            <person name="Ma J."/>
        </authorList>
    </citation>
    <scope>NUCLEOTIDE SEQUENCE [LARGE SCALE GENOMIC DNA]</scope>
    <source>
        <strain evidence="3">CCUG 60214</strain>
    </source>
</reference>
<protein>
    <submittedName>
        <fullName evidence="2">Uncharacterized protein</fullName>
    </submittedName>
</protein>
<dbReference type="Proteomes" id="UP001597168">
    <property type="component" value="Unassembled WGS sequence"/>
</dbReference>
<evidence type="ECO:0000313" key="3">
    <source>
        <dbReference type="Proteomes" id="UP001597168"/>
    </source>
</evidence>
<dbReference type="RefSeq" id="WP_380730665.1">
    <property type="nucleotide sequence ID" value="NZ_JBHTLK010000457.1"/>
</dbReference>
<keyword evidence="3" id="KW-1185">Reference proteome</keyword>
<feature type="non-terminal residue" evidence="2">
    <location>
        <position position="1"/>
    </location>
</feature>
<gene>
    <name evidence="2" type="ORF">ACFQ3T_36330</name>
</gene>
<evidence type="ECO:0000256" key="1">
    <source>
        <dbReference type="SAM" id="MobiDB-lite"/>
    </source>
</evidence>
<evidence type="ECO:0000313" key="2">
    <source>
        <dbReference type="EMBL" id="MFD1152636.1"/>
    </source>
</evidence>
<organism evidence="2 3">
    <name type="scientific">Saccharothrix hoggarensis</name>
    <dbReference type="NCBI Taxonomy" id="913853"/>
    <lineage>
        <taxon>Bacteria</taxon>
        <taxon>Bacillati</taxon>
        <taxon>Actinomycetota</taxon>
        <taxon>Actinomycetes</taxon>
        <taxon>Pseudonocardiales</taxon>
        <taxon>Pseudonocardiaceae</taxon>
        <taxon>Saccharothrix</taxon>
    </lineage>
</organism>
<accession>A0ABW3R6R9</accession>